<reference evidence="1" key="1">
    <citation type="submission" date="2021-01" db="EMBL/GenBank/DDBJ databases">
        <title>Genomic Encyclopedia of Type Strains, Phase IV (KMG-IV): sequencing the most valuable type-strain genomes for metagenomic binning, comparative biology and taxonomic classification.</title>
        <authorList>
            <person name="Goeker M."/>
        </authorList>
    </citation>
    <scope>NUCLEOTIDE SEQUENCE</scope>
    <source>
        <strain evidence="1">DSM 25523</strain>
    </source>
</reference>
<evidence type="ECO:0000313" key="1">
    <source>
        <dbReference type="EMBL" id="MBM7590865.1"/>
    </source>
</evidence>
<gene>
    <name evidence="1" type="ORF">JOD01_002477</name>
</gene>
<dbReference type="AlphaFoldDB" id="A0A939BPT8"/>
<dbReference type="InterPro" id="IPR038765">
    <property type="entry name" value="Papain-like_cys_pep_sf"/>
</dbReference>
<protein>
    <submittedName>
        <fullName evidence="1">Uncharacterized protein</fullName>
    </submittedName>
</protein>
<comment type="caution">
    <text evidence="1">The sequence shown here is derived from an EMBL/GenBank/DDBJ whole genome shotgun (WGS) entry which is preliminary data.</text>
</comment>
<dbReference type="Gene3D" id="3.90.1720.10">
    <property type="entry name" value="endopeptidase domain like (from Nostoc punctiforme)"/>
    <property type="match status" value="1"/>
</dbReference>
<keyword evidence="2" id="KW-1185">Reference proteome</keyword>
<name>A0A939BPT8_9BACL</name>
<dbReference type="RefSeq" id="WP_204518615.1">
    <property type="nucleotide sequence ID" value="NZ_BAABIN010000005.1"/>
</dbReference>
<dbReference type="SUPFAM" id="SSF54001">
    <property type="entry name" value="Cysteine proteinases"/>
    <property type="match status" value="1"/>
</dbReference>
<organism evidence="1 2">
    <name type="scientific">Brevibacillus fulvus</name>
    <dbReference type="NCBI Taxonomy" id="1125967"/>
    <lineage>
        <taxon>Bacteria</taxon>
        <taxon>Bacillati</taxon>
        <taxon>Bacillota</taxon>
        <taxon>Bacilli</taxon>
        <taxon>Bacillales</taxon>
        <taxon>Paenibacillaceae</taxon>
        <taxon>Brevibacillus</taxon>
    </lineage>
</organism>
<dbReference type="EMBL" id="JAFBEB010000008">
    <property type="protein sequence ID" value="MBM7590865.1"/>
    <property type="molecule type" value="Genomic_DNA"/>
</dbReference>
<dbReference type="Proteomes" id="UP000717624">
    <property type="component" value="Unassembled WGS sequence"/>
</dbReference>
<proteinExistence type="predicted"/>
<sequence length="159" mass="18734">MGLRRFDLLFYKGDSWIGKIIRGVTDSPYSHVAIVLDELHLAETDWRYPFQIRHLEYRPDEYDVFRLKETLSDLQKHRMQQFINEHLRTPYDLRQSLSNGLFILSQGRIHVMDAANKMNCCESAYKMYQTAWIELLPDRPKDFLPPGLLASSEKLSKIA</sequence>
<accession>A0A939BPT8</accession>
<evidence type="ECO:0000313" key="2">
    <source>
        <dbReference type="Proteomes" id="UP000717624"/>
    </source>
</evidence>